<dbReference type="STRING" id="1236970.JCM9140_179"/>
<keyword evidence="8" id="KW-0282">Flagellum</keyword>
<keyword evidence="5" id="KW-0975">Bacterial flagellum</keyword>
<organism evidence="8 9">
    <name type="scientific">Halalkalibacter wakoensis JCM 9140</name>
    <dbReference type="NCBI Taxonomy" id="1236970"/>
    <lineage>
        <taxon>Bacteria</taxon>
        <taxon>Bacillati</taxon>
        <taxon>Bacillota</taxon>
        <taxon>Bacilli</taxon>
        <taxon>Bacillales</taxon>
        <taxon>Bacillaceae</taxon>
        <taxon>Halalkalibacter</taxon>
    </lineage>
</organism>
<dbReference type="Proteomes" id="UP000018890">
    <property type="component" value="Unassembled WGS sequence"/>
</dbReference>
<feature type="signal peptide" evidence="7">
    <location>
        <begin position="1"/>
        <end position="25"/>
    </location>
</feature>
<keyword evidence="2 5" id="KW-0812">Transmembrane</keyword>
<keyword evidence="8" id="KW-0966">Cell projection</keyword>
<evidence type="ECO:0000256" key="4">
    <source>
        <dbReference type="ARBA" id="ARBA00023136"/>
    </source>
</evidence>
<evidence type="ECO:0000256" key="6">
    <source>
        <dbReference type="SAM" id="MobiDB-lite"/>
    </source>
</evidence>
<feature type="chain" id="PRO_5004847816" description="Flagellar protein" evidence="7">
    <location>
        <begin position="26"/>
        <end position="232"/>
    </location>
</feature>
<reference evidence="8" key="1">
    <citation type="journal article" date="2014" name="Genome Announc.">
        <title>Draft Genome Sequences of Three Alkaliphilic Bacillus Strains, Bacillus wakoensis JCM 9140T, Bacillus akibai JCM 9157T, and Bacillus hemicellulosilyticus JCM 9152T.</title>
        <authorList>
            <person name="Yuki M."/>
            <person name="Oshima K."/>
            <person name="Suda W."/>
            <person name="Oshida Y."/>
            <person name="Kitamura K."/>
            <person name="Iida T."/>
            <person name="Hattori M."/>
            <person name="Ohkuma M."/>
        </authorList>
    </citation>
    <scope>NUCLEOTIDE SEQUENCE [LARGE SCALE GENOMIC DNA]</scope>
    <source>
        <strain evidence="8">JCM 9140</strain>
    </source>
</reference>
<dbReference type="RefSeq" id="WP_052001975.1">
    <property type="nucleotide sequence ID" value="NZ_BAUT01000001.1"/>
</dbReference>
<feature type="transmembrane region" description="Helical" evidence="5">
    <location>
        <begin position="75"/>
        <end position="96"/>
    </location>
</feature>
<gene>
    <name evidence="8" type="ORF">JCM9140_179</name>
</gene>
<dbReference type="GO" id="GO:0009425">
    <property type="term" value="C:bacterial-type flagellum basal body"/>
    <property type="evidence" value="ECO:0007669"/>
    <property type="project" value="UniProtKB-SubCell"/>
</dbReference>
<keyword evidence="4 5" id="KW-0472">Membrane</keyword>
<comment type="similarity">
    <text evidence="5">Belongs to the FliO/MopB family.</text>
</comment>
<evidence type="ECO:0000256" key="3">
    <source>
        <dbReference type="ARBA" id="ARBA00022989"/>
    </source>
</evidence>
<dbReference type="AlphaFoldDB" id="W4PWN2"/>
<keyword evidence="1 5" id="KW-1003">Cell membrane</keyword>
<dbReference type="Pfam" id="PF04347">
    <property type="entry name" value="FliO"/>
    <property type="match status" value="1"/>
</dbReference>
<dbReference type="InterPro" id="IPR022781">
    <property type="entry name" value="Flagellar_biosynth_FliO"/>
</dbReference>
<keyword evidence="7" id="KW-0732">Signal</keyword>
<dbReference type="EMBL" id="BAUT01000001">
    <property type="protein sequence ID" value="GAE24266.1"/>
    <property type="molecule type" value="Genomic_DNA"/>
</dbReference>
<evidence type="ECO:0000256" key="5">
    <source>
        <dbReference type="RuleBase" id="RU362064"/>
    </source>
</evidence>
<evidence type="ECO:0000313" key="9">
    <source>
        <dbReference type="Proteomes" id="UP000018890"/>
    </source>
</evidence>
<evidence type="ECO:0000256" key="1">
    <source>
        <dbReference type="ARBA" id="ARBA00022475"/>
    </source>
</evidence>
<evidence type="ECO:0000256" key="2">
    <source>
        <dbReference type="ARBA" id="ARBA00022692"/>
    </source>
</evidence>
<accession>W4PWN2</accession>
<name>W4PWN2_9BACI</name>
<keyword evidence="9" id="KW-1185">Reference proteome</keyword>
<sequence length="232" mass="26272">MSNKVFIVALIFLFTFVGLPPLAQANTPNDENRRVSETLNPSTEEPVEDEMSPSAPVPETEEGSMEEIIPEQNTFLIFAQMISALALVIVLIYFLLRFISKRSQSFHSSKLLENIGGVPVGANKSVQLVKIGDRVLVVGVGDSIQLLKEIEDKDEVRAIMTHQQEQLEQFDQPIQKFSNWIQNKVNRNSSEQMNKGSKSLNDERFKSLLENNLKEVSKSQKQLRDVVKERDK</sequence>
<keyword evidence="8" id="KW-0969">Cilium</keyword>
<keyword evidence="3 5" id="KW-1133">Transmembrane helix</keyword>
<comment type="caution">
    <text evidence="8">The sequence shown here is derived from an EMBL/GenBank/DDBJ whole genome shotgun (WGS) entry which is preliminary data.</text>
</comment>
<evidence type="ECO:0000313" key="8">
    <source>
        <dbReference type="EMBL" id="GAE24266.1"/>
    </source>
</evidence>
<dbReference type="GO" id="GO:0044781">
    <property type="term" value="P:bacterial-type flagellum organization"/>
    <property type="evidence" value="ECO:0007669"/>
    <property type="project" value="UniProtKB-UniRule"/>
</dbReference>
<comment type="subcellular location">
    <subcellularLocation>
        <location evidence="5">Cell membrane</location>
    </subcellularLocation>
    <subcellularLocation>
        <location evidence="5">Bacterial flagellum basal body</location>
    </subcellularLocation>
</comment>
<dbReference type="GO" id="GO:0005886">
    <property type="term" value="C:plasma membrane"/>
    <property type="evidence" value="ECO:0007669"/>
    <property type="project" value="UniProtKB-SubCell"/>
</dbReference>
<feature type="region of interest" description="Disordered" evidence="6">
    <location>
        <begin position="27"/>
        <end position="60"/>
    </location>
</feature>
<proteinExistence type="inferred from homology"/>
<evidence type="ECO:0000256" key="7">
    <source>
        <dbReference type="SAM" id="SignalP"/>
    </source>
</evidence>
<dbReference type="NCBIfam" id="TIGR03500">
    <property type="entry name" value="FliO_TIGR"/>
    <property type="match status" value="1"/>
</dbReference>
<protein>
    <recommendedName>
        <fullName evidence="5">Flagellar protein</fullName>
    </recommendedName>
</protein>